<proteinExistence type="predicted"/>
<name>A0AAN9CXJ2_9TELE</name>
<evidence type="ECO:0000313" key="1">
    <source>
        <dbReference type="EMBL" id="KAK7150971.1"/>
    </source>
</evidence>
<reference evidence="1 2" key="1">
    <citation type="submission" date="2024-02" db="EMBL/GenBank/DDBJ databases">
        <title>Chromosome-level genome assembly of the Eurasian Minnow (Phoxinus phoxinus).</title>
        <authorList>
            <person name="Oriowo T.O."/>
            <person name="Martin S."/>
            <person name="Stange M."/>
            <person name="Chrysostomakis Y."/>
            <person name="Brown T."/>
            <person name="Winkler S."/>
            <person name="Kukowka S."/>
            <person name="Myers E.W."/>
            <person name="Bohne A."/>
        </authorList>
    </citation>
    <scope>NUCLEOTIDE SEQUENCE [LARGE SCALE GENOMIC DNA]</scope>
    <source>
        <strain evidence="1">ZFMK-TIS-60720</strain>
        <tissue evidence="1">Whole Organism</tissue>
    </source>
</reference>
<dbReference type="AlphaFoldDB" id="A0AAN9CXJ2"/>
<comment type="caution">
    <text evidence="1">The sequence shown here is derived from an EMBL/GenBank/DDBJ whole genome shotgun (WGS) entry which is preliminary data.</text>
</comment>
<gene>
    <name evidence="1" type="ORF">R3I93_012035</name>
</gene>
<organism evidence="1 2">
    <name type="scientific">Phoxinus phoxinus</name>
    <name type="common">Eurasian minnow</name>
    <dbReference type="NCBI Taxonomy" id="58324"/>
    <lineage>
        <taxon>Eukaryota</taxon>
        <taxon>Metazoa</taxon>
        <taxon>Chordata</taxon>
        <taxon>Craniata</taxon>
        <taxon>Vertebrata</taxon>
        <taxon>Euteleostomi</taxon>
        <taxon>Actinopterygii</taxon>
        <taxon>Neopterygii</taxon>
        <taxon>Teleostei</taxon>
        <taxon>Ostariophysi</taxon>
        <taxon>Cypriniformes</taxon>
        <taxon>Leuciscidae</taxon>
        <taxon>Phoxininae</taxon>
        <taxon>Phoxinus</taxon>
    </lineage>
</organism>
<accession>A0AAN9CXJ2</accession>
<dbReference type="Proteomes" id="UP001364617">
    <property type="component" value="Unassembled WGS sequence"/>
</dbReference>
<sequence>MLPHLDSWAETPAFLHLGTPALISNCSLNKVPPGSGSLSFSSWYGMEDILCRLAESLILPAEVFRRVGYMSGKD</sequence>
<keyword evidence="2" id="KW-1185">Reference proteome</keyword>
<evidence type="ECO:0000313" key="2">
    <source>
        <dbReference type="Proteomes" id="UP001364617"/>
    </source>
</evidence>
<protein>
    <submittedName>
        <fullName evidence="1">Uncharacterized protein</fullName>
    </submittedName>
</protein>
<dbReference type="EMBL" id="JAYKXH010000012">
    <property type="protein sequence ID" value="KAK7150971.1"/>
    <property type="molecule type" value="Genomic_DNA"/>
</dbReference>